<keyword evidence="5" id="KW-1185">Reference proteome</keyword>
<evidence type="ECO:0000256" key="1">
    <source>
        <dbReference type="ARBA" id="ARBA00043967"/>
    </source>
</evidence>
<dbReference type="EMBL" id="FNOS01000004">
    <property type="protein sequence ID" value="SDY00672.1"/>
    <property type="molecule type" value="Genomic_DNA"/>
</dbReference>
<name>A0A1H3GBE7_9BACI</name>
<dbReference type="Pfam" id="PF19295">
    <property type="entry name" value="SufBD_N"/>
    <property type="match status" value="1"/>
</dbReference>
<dbReference type="InterPro" id="IPR010231">
    <property type="entry name" value="SUF_FeS_clus_asmbl_SufB"/>
</dbReference>
<organism evidence="4 5">
    <name type="scientific">Salimicrobium album</name>
    <dbReference type="NCBI Taxonomy" id="50717"/>
    <lineage>
        <taxon>Bacteria</taxon>
        <taxon>Bacillati</taxon>
        <taxon>Bacillota</taxon>
        <taxon>Bacilli</taxon>
        <taxon>Bacillales</taxon>
        <taxon>Bacillaceae</taxon>
        <taxon>Salimicrobium</taxon>
    </lineage>
</organism>
<protein>
    <submittedName>
        <fullName evidence="4">Fe-S cluster assembly protein SufB</fullName>
    </submittedName>
</protein>
<dbReference type="PANTHER" id="PTHR30508:SF1">
    <property type="entry name" value="UPF0051 PROTEIN ABCI8, CHLOROPLASTIC-RELATED"/>
    <property type="match status" value="1"/>
</dbReference>
<comment type="similarity">
    <text evidence="1">Belongs to the iron-sulfur cluster assembly SufBD family.</text>
</comment>
<feature type="domain" description="SUF system FeS cluster assembly SufBD N-terminal" evidence="3">
    <location>
        <begin position="43"/>
        <end position="199"/>
    </location>
</feature>
<dbReference type="InterPro" id="IPR037284">
    <property type="entry name" value="SUF_FeS_clus_asmbl_SufBD_sf"/>
</dbReference>
<feature type="domain" description="SUF system FeS cluster assembly SufBD core" evidence="2">
    <location>
        <begin position="202"/>
        <end position="436"/>
    </location>
</feature>
<sequence>MAKKAPEMEDYKYGFHDKDVSVYRTEKGLTEQVVKDISARKEEPEWMLNYRLKSLEIFYKKPMPQWGGDLSELNFDDITYYVKPSENTERNWDEVPQEIKDTFDRLGIPEAEQKYLAGVSAQYESEVVYHNMQEDLENLGVIFKDSDTALKENEDLFRQYFAKSIPNSDNKFAALNSAVWSGGSFIYVPKNTKVDTPLQAYFRINSENMGQFERTLIIADEGSSVHYVEGCTAPTYSSSSLHSAVVEIFVKKDAYCRYTTIQNWANNVYNLVTKRAVAEENASMEWVDGNLGSKLTMKYPSVLLTGEGARGNTLSIALAGAGQHQDAGAKMHHLAPNTSSSIVSKSISKNGGKVTYRGIVQFGKKAEGARSNIECDTLIMDNESTSDTIPYNEIMNENISLEHEAKVSKVSEEQLFYLMSRGLSEEEATEMIVMGFIEPFTKELPMEYAVEMNRLIKFEMEGSIG</sequence>
<evidence type="ECO:0000259" key="3">
    <source>
        <dbReference type="Pfam" id="PF19295"/>
    </source>
</evidence>
<dbReference type="Pfam" id="PF01458">
    <property type="entry name" value="SUFBD_core"/>
    <property type="match status" value="1"/>
</dbReference>
<gene>
    <name evidence="4" type="ORF">SAMN04488081_1875</name>
</gene>
<dbReference type="PANTHER" id="PTHR30508">
    <property type="entry name" value="FES CLUSTER ASSEMBLY PROTEIN SUF"/>
    <property type="match status" value="1"/>
</dbReference>
<evidence type="ECO:0000313" key="4">
    <source>
        <dbReference type="EMBL" id="SDY00672.1"/>
    </source>
</evidence>
<dbReference type="InterPro" id="IPR055346">
    <property type="entry name" value="Fe-S_cluster_assembly_SufBD"/>
</dbReference>
<accession>A0A1H3GBE7</accession>
<reference evidence="4 5" key="1">
    <citation type="submission" date="2016-10" db="EMBL/GenBank/DDBJ databases">
        <authorList>
            <person name="Varghese N."/>
            <person name="Submissions S."/>
        </authorList>
    </citation>
    <scope>NUCLEOTIDE SEQUENCE [LARGE SCALE GENOMIC DNA]</scope>
    <source>
        <strain evidence="4 5">DSM 20748</strain>
    </source>
</reference>
<dbReference type="InterPro" id="IPR000825">
    <property type="entry name" value="SUF_FeS_clus_asmbl_SufBD_core"/>
</dbReference>
<dbReference type="Proteomes" id="UP000198647">
    <property type="component" value="Unassembled WGS sequence"/>
</dbReference>
<dbReference type="SUPFAM" id="SSF101960">
    <property type="entry name" value="Stabilizer of iron transporter SufD"/>
    <property type="match status" value="1"/>
</dbReference>
<comment type="caution">
    <text evidence="4">The sequence shown here is derived from an EMBL/GenBank/DDBJ whole genome shotgun (WGS) entry which is preliminary data.</text>
</comment>
<dbReference type="NCBIfam" id="TIGR01980">
    <property type="entry name" value="sufB"/>
    <property type="match status" value="1"/>
</dbReference>
<proteinExistence type="inferred from homology"/>
<evidence type="ECO:0000259" key="2">
    <source>
        <dbReference type="Pfam" id="PF01458"/>
    </source>
</evidence>
<dbReference type="RefSeq" id="WP_093107339.1">
    <property type="nucleotide sequence ID" value="NZ_FNOS01000004.1"/>
</dbReference>
<evidence type="ECO:0000313" key="5">
    <source>
        <dbReference type="Proteomes" id="UP000198647"/>
    </source>
</evidence>
<dbReference type="InterPro" id="IPR045595">
    <property type="entry name" value="SufBD_N"/>
</dbReference>